<evidence type="ECO:0000256" key="7">
    <source>
        <dbReference type="ARBA" id="ARBA00023061"/>
    </source>
</evidence>
<evidence type="ECO:0000313" key="9">
    <source>
        <dbReference type="EMBL" id="CAB4693855.1"/>
    </source>
</evidence>
<sequence>MTAYGEIAHHGLLSAEDQQLVSAVATSVTVQRSNHEEFSAEPAGLSSVVEQTSSIDALLHGAYEGDVSFGELSRHGNFGLGTVQHLDGEMLCLDGEFLQVRADGSVHEIPPETLTPFAVMCHFEPDQSYELTSPHTWEALQQQFDEISDNRLVQAFRIEAFFDWVSLRSVPRQHRPYPPLSAVTATQTNWQAEQVQGTIIGFRFPSSLQGLEVPGIHLHFISADRKIGGHVTDLLLQSGVVQVQQLSELHVEVPEGIHVAEADSSEEAAAAIRGVEGHSS</sequence>
<comment type="catalytic activity">
    <reaction evidence="1">
        <text>(2S)-2-acetolactate + H(+) = (R)-acetoin + CO2</text>
        <dbReference type="Rhea" id="RHEA:21580"/>
        <dbReference type="ChEBI" id="CHEBI:15378"/>
        <dbReference type="ChEBI" id="CHEBI:15686"/>
        <dbReference type="ChEBI" id="CHEBI:16526"/>
        <dbReference type="ChEBI" id="CHEBI:58476"/>
        <dbReference type="EC" id="4.1.1.5"/>
    </reaction>
</comment>
<comment type="pathway">
    <text evidence="2">Polyol metabolism; (R,R)-butane-2,3-diol biosynthesis; (R,R)-butane-2,3-diol from pyruvate: step 2/3.</text>
</comment>
<reference evidence="9" key="1">
    <citation type="submission" date="2020-05" db="EMBL/GenBank/DDBJ databases">
        <authorList>
            <person name="Chiriac C."/>
            <person name="Salcher M."/>
            <person name="Ghai R."/>
            <person name="Kavagutti S V."/>
        </authorList>
    </citation>
    <scope>NUCLEOTIDE SEQUENCE</scope>
</reference>
<dbReference type="GO" id="GO:0047605">
    <property type="term" value="F:acetolactate decarboxylase activity"/>
    <property type="evidence" value="ECO:0007669"/>
    <property type="project" value="UniProtKB-EC"/>
</dbReference>
<proteinExistence type="inferred from homology"/>
<dbReference type="GO" id="GO:0045151">
    <property type="term" value="P:acetoin biosynthetic process"/>
    <property type="evidence" value="ECO:0007669"/>
    <property type="project" value="UniProtKB-KW"/>
</dbReference>
<dbReference type="InterPro" id="IPR005128">
    <property type="entry name" value="Acetolactate_a_deCO2ase"/>
</dbReference>
<dbReference type="NCBIfam" id="TIGR01252">
    <property type="entry name" value="acetolac_decarb"/>
    <property type="match status" value="1"/>
</dbReference>
<dbReference type="EMBL" id="CAEZXS010000050">
    <property type="protein sequence ID" value="CAB4693855.1"/>
    <property type="molecule type" value="Genomic_DNA"/>
</dbReference>
<accession>A0A6J6PB54</accession>
<keyword evidence="8" id="KW-0456">Lyase</keyword>
<dbReference type="AlphaFoldDB" id="A0A6J6PB54"/>
<dbReference type="PANTHER" id="PTHR35524:SF1">
    <property type="entry name" value="ALPHA-ACETOLACTATE DECARBOXYLASE"/>
    <property type="match status" value="1"/>
</dbReference>
<dbReference type="PIRSF" id="PIRSF001332">
    <property type="entry name" value="Acetolac_decarb"/>
    <property type="match status" value="1"/>
</dbReference>
<evidence type="ECO:0000256" key="2">
    <source>
        <dbReference type="ARBA" id="ARBA00005170"/>
    </source>
</evidence>
<organism evidence="9">
    <name type="scientific">freshwater metagenome</name>
    <dbReference type="NCBI Taxonomy" id="449393"/>
    <lineage>
        <taxon>unclassified sequences</taxon>
        <taxon>metagenomes</taxon>
        <taxon>ecological metagenomes</taxon>
    </lineage>
</organism>
<evidence type="ECO:0000256" key="8">
    <source>
        <dbReference type="ARBA" id="ARBA00023239"/>
    </source>
</evidence>
<evidence type="ECO:0000256" key="5">
    <source>
        <dbReference type="ARBA" id="ARBA00020164"/>
    </source>
</evidence>
<evidence type="ECO:0000256" key="4">
    <source>
        <dbReference type="ARBA" id="ARBA00013204"/>
    </source>
</evidence>
<evidence type="ECO:0000256" key="6">
    <source>
        <dbReference type="ARBA" id="ARBA00022793"/>
    </source>
</evidence>
<keyword evidence="7" id="KW-0005">Acetoin biosynthesis</keyword>
<comment type="similarity">
    <text evidence="3">Belongs to the alpha-acetolactate decarboxylase family.</text>
</comment>
<evidence type="ECO:0000256" key="1">
    <source>
        <dbReference type="ARBA" id="ARBA00001784"/>
    </source>
</evidence>
<dbReference type="SUPFAM" id="SSF117856">
    <property type="entry name" value="AF0104/ALDC/Ptd012-like"/>
    <property type="match status" value="1"/>
</dbReference>
<gene>
    <name evidence="9" type="ORF">UFOPK2582_00573</name>
</gene>
<dbReference type="CDD" id="cd17299">
    <property type="entry name" value="acetolactate_decarboxylase"/>
    <property type="match status" value="1"/>
</dbReference>
<evidence type="ECO:0000256" key="3">
    <source>
        <dbReference type="ARBA" id="ARBA00007106"/>
    </source>
</evidence>
<dbReference type="PANTHER" id="PTHR35524">
    <property type="entry name" value="ALPHA-ACETOLACTATE DECARBOXYLASE"/>
    <property type="match status" value="1"/>
</dbReference>
<keyword evidence="6" id="KW-0210">Decarboxylase</keyword>
<name>A0A6J6PB54_9ZZZZ</name>
<dbReference type="Gene3D" id="3.30.1330.80">
    <property type="entry name" value="Hypothetical protein, similar to alpha- acetolactate decarboxylase, domain 2"/>
    <property type="match status" value="2"/>
</dbReference>
<protein>
    <recommendedName>
        <fullName evidence="5">Alpha-acetolactate decarboxylase</fullName>
        <ecNumber evidence="4">4.1.1.5</ecNumber>
    </recommendedName>
</protein>
<dbReference type="Pfam" id="PF03306">
    <property type="entry name" value="AAL_decarboxy"/>
    <property type="match status" value="1"/>
</dbReference>
<dbReference type="EC" id="4.1.1.5" evidence="4"/>
<dbReference type="UniPathway" id="UPA00626">
    <property type="reaction ID" value="UER00678"/>
</dbReference>